<feature type="transmembrane region" description="Helical" evidence="1">
    <location>
        <begin position="208"/>
        <end position="232"/>
    </location>
</feature>
<proteinExistence type="predicted"/>
<comment type="caution">
    <text evidence="2">The sequence shown here is derived from an EMBL/GenBank/DDBJ whole genome shotgun (WGS) entry which is preliminary data.</text>
</comment>
<feature type="transmembrane region" description="Helical" evidence="1">
    <location>
        <begin position="176"/>
        <end position="196"/>
    </location>
</feature>
<keyword evidence="3" id="KW-1185">Reference proteome</keyword>
<dbReference type="AlphaFoldDB" id="A0A6P2BLC3"/>
<evidence type="ECO:0000256" key="1">
    <source>
        <dbReference type="SAM" id="Phobius"/>
    </source>
</evidence>
<dbReference type="RefSeq" id="WP_145861928.1">
    <property type="nucleotide sequence ID" value="NZ_RPFW01000011.1"/>
</dbReference>
<sequence>MPIQRWSSPVLGRVKGVIGGGLCAAVAIVFFQPWFGITVAAVVGVACIANLLLGAGVTLDTEAGLLGLRWGLIVRRVRLADVTAVLVEDSKLSIGRASGGEISIYLWGRGSFDRWLGMPVVAGDIGHAVARASNAARSAAEEEAPDAVTASGASASGAAATAGAGRRGSSAASRSALATMLLGCLGLLSVGAALLVRHSWHNPAMSVIAVILALLLGIGGVFYVCLSAALFASSARVGRRSLADAEYCKSRSLS</sequence>
<reference evidence="2 3" key="1">
    <citation type="submission" date="2018-11" db="EMBL/GenBank/DDBJ databases">
        <title>Trebonia kvetii gen.nov., sp.nov., a novel acidophilic actinobacterium, and proposal of the new actinobacterial family Treboniaceae fam. nov.</title>
        <authorList>
            <person name="Rapoport D."/>
            <person name="Sagova-Mareckova M."/>
            <person name="Sedlacek I."/>
            <person name="Provaznik J."/>
            <person name="Kralova S."/>
            <person name="Pavlinic D."/>
            <person name="Benes V."/>
            <person name="Kopecky J."/>
        </authorList>
    </citation>
    <scope>NUCLEOTIDE SEQUENCE [LARGE SCALE GENOMIC DNA]</scope>
    <source>
        <strain evidence="2 3">15Tr583</strain>
    </source>
</reference>
<keyword evidence="1" id="KW-0472">Membrane</keyword>
<dbReference type="EMBL" id="RPFW01000011">
    <property type="protein sequence ID" value="TVY99823.1"/>
    <property type="molecule type" value="Genomic_DNA"/>
</dbReference>
<feature type="transmembrane region" description="Helical" evidence="1">
    <location>
        <begin position="12"/>
        <end position="31"/>
    </location>
</feature>
<protein>
    <recommendedName>
        <fullName evidence="4">PH domain-containing protein</fullName>
    </recommendedName>
</protein>
<feature type="transmembrane region" description="Helical" evidence="1">
    <location>
        <begin position="37"/>
        <end position="59"/>
    </location>
</feature>
<organism evidence="2 3">
    <name type="scientific">Trebonia kvetii</name>
    <dbReference type="NCBI Taxonomy" id="2480626"/>
    <lineage>
        <taxon>Bacteria</taxon>
        <taxon>Bacillati</taxon>
        <taxon>Actinomycetota</taxon>
        <taxon>Actinomycetes</taxon>
        <taxon>Streptosporangiales</taxon>
        <taxon>Treboniaceae</taxon>
        <taxon>Trebonia</taxon>
    </lineage>
</organism>
<name>A0A6P2BLC3_9ACTN</name>
<gene>
    <name evidence="2" type="ORF">EAS64_39925</name>
</gene>
<keyword evidence="1" id="KW-1133">Transmembrane helix</keyword>
<evidence type="ECO:0000313" key="2">
    <source>
        <dbReference type="EMBL" id="TVY99823.1"/>
    </source>
</evidence>
<dbReference type="Proteomes" id="UP000460272">
    <property type="component" value="Unassembled WGS sequence"/>
</dbReference>
<evidence type="ECO:0000313" key="3">
    <source>
        <dbReference type="Proteomes" id="UP000460272"/>
    </source>
</evidence>
<accession>A0A6P2BLC3</accession>
<evidence type="ECO:0008006" key="4">
    <source>
        <dbReference type="Google" id="ProtNLM"/>
    </source>
</evidence>
<keyword evidence="1" id="KW-0812">Transmembrane</keyword>